<proteinExistence type="predicted"/>
<gene>
    <name evidence="2" type="ORF">GMJLKIPL_4659</name>
</gene>
<evidence type="ECO:0000313" key="3">
    <source>
        <dbReference type="Proteomes" id="UP001055153"/>
    </source>
</evidence>
<keyword evidence="3" id="KW-1185">Reference proteome</keyword>
<feature type="transmembrane region" description="Helical" evidence="1">
    <location>
        <begin position="20"/>
        <end position="42"/>
    </location>
</feature>
<name>A0ABQ4SJN3_9HYPH</name>
<keyword evidence="1" id="KW-0472">Membrane</keyword>
<sequence>MKELNEISTTLGQVPIEHLAVMAVLAGFALAGFAIHAVWSLARDKERR</sequence>
<dbReference type="Proteomes" id="UP001055153">
    <property type="component" value="Unassembled WGS sequence"/>
</dbReference>
<evidence type="ECO:0000256" key="1">
    <source>
        <dbReference type="SAM" id="Phobius"/>
    </source>
</evidence>
<reference evidence="2" key="2">
    <citation type="submission" date="2021-08" db="EMBL/GenBank/DDBJ databases">
        <authorList>
            <person name="Tani A."/>
            <person name="Ola A."/>
            <person name="Ogura Y."/>
            <person name="Katsura K."/>
            <person name="Hayashi T."/>
        </authorList>
    </citation>
    <scope>NUCLEOTIDE SEQUENCE</scope>
    <source>
        <strain evidence="2">DSM 17168</strain>
    </source>
</reference>
<dbReference type="RefSeq" id="WP_238239762.1">
    <property type="nucleotide sequence ID" value="NZ_BPQQ01000059.1"/>
</dbReference>
<keyword evidence="1" id="KW-0812">Transmembrane</keyword>
<keyword evidence="1" id="KW-1133">Transmembrane helix</keyword>
<accession>A0ABQ4SJN3</accession>
<comment type="caution">
    <text evidence="2">The sequence shown here is derived from an EMBL/GenBank/DDBJ whole genome shotgun (WGS) entry which is preliminary data.</text>
</comment>
<dbReference type="EMBL" id="BPQQ01000059">
    <property type="protein sequence ID" value="GJE02710.1"/>
    <property type="molecule type" value="Genomic_DNA"/>
</dbReference>
<reference evidence="2" key="1">
    <citation type="journal article" date="2021" name="Front. Microbiol.">
        <title>Comprehensive Comparative Genomics and Phenotyping of Methylobacterium Species.</title>
        <authorList>
            <person name="Alessa O."/>
            <person name="Ogura Y."/>
            <person name="Fujitani Y."/>
            <person name="Takami H."/>
            <person name="Hayashi T."/>
            <person name="Sahin N."/>
            <person name="Tani A."/>
        </authorList>
    </citation>
    <scope>NUCLEOTIDE SEQUENCE</scope>
    <source>
        <strain evidence="2">DSM 17168</strain>
    </source>
</reference>
<protein>
    <submittedName>
        <fullName evidence="2">Uncharacterized protein</fullName>
    </submittedName>
</protein>
<evidence type="ECO:0000313" key="2">
    <source>
        <dbReference type="EMBL" id="GJE02710.1"/>
    </source>
</evidence>
<organism evidence="2 3">
    <name type="scientific">Methylobacterium isbiliense</name>
    <dbReference type="NCBI Taxonomy" id="315478"/>
    <lineage>
        <taxon>Bacteria</taxon>
        <taxon>Pseudomonadati</taxon>
        <taxon>Pseudomonadota</taxon>
        <taxon>Alphaproteobacteria</taxon>
        <taxon>Hyphomicrobiales</taxon>
        <taxon>Methylobacteriaceae</taxon>
        <taxon>Methylobacterium</taxon>
    </lineage>
</organism>